<name>A0A840KK82_9FLAO</name>
<dbReference type="RefSeq" id="WP_184190032.1">
    <property type="nucleotide sequence ID" value="NZ_JACHLE010000003.1"/>
</dbReference>
<gene>
    <name evidence="1" type="ORF">HNP38_002576</name>
</gene>
<sequence>MVFAIPIHYQPIIIFFSDKEIAKDIAKRIEIFKRGSDKDIEIISPHSYLKLSELILSNIEKFSVDGDKSSNSELNLFKAFLVLNSRFTEYNHDFQTNQNKESFINFIVLQGFQLSEISMFEDDKNEFVKLIYATIYKVESLLKFLSIKNFELIKTEFIKSYGLTNEKDFIYNMKYLFATLFIAKLNNQYIFTSQNLSCFDLIKNISATKITEDEDFTELKKTPIYFIDEDRFSIVNFYFAVDLFYRSAKFRLQEIFRENEIKIDNFFSYYNKEFSENFLMRNLLDDIFSKKFFTKKIEYKNEERNEPDYYINYNNTILLFENKDILISKSIKSANDIETIENFLKERFLQSKKKGVGIKQLVNSIEFIYTQNFKFDHTIKYNHKIEIFPIILVHDRVFESMGINYKLNNWFIEELNLRNIKCNEKFKIHPLTLMDIDTLILWNHNIKDNFKILKDLLIAHTKQLNELPKKSYNNPKHFTDYLQRLLRPISARETPFFIKPGEFSKQFLDLLSNKNV</sequence>
<dbReference type="Proteomes" id="UP000592180">
    <property type="component" value="Unassembled WGS sequence"/>
</dbReference>
<comment type="caution">
    <text evidence="1">The sequence shown here is derived from an EMBL/GenBank/DDBJ whole genome shotgun (WGS) entry which is preliminary data.</text>
</comment>
<proteinExistence type="predicted"/>
<reference evidence="1 2" key="1">
    <citation type="submission" date="2020-08" db="EMBL/GenBank/DDBJ databases">
        <title>Functional genomics of gut bacteria from endangered species of beetles.</title>
        <authorList>
            <person name="Carlos-Shanley C."/>
        </authorList>
    </citation>
    <scope>NUCLEOTIDE SEQUENCE [LARGE SCALE GENOMIC DNA]</scope>
    <source>
        <strain evidence="1 2">S00151</strain>
    </source>
</reference>
<dbReference type="EMBL" id="JACHLE010000003">
    <property type="protein sequence ID" value="MBB4807272.1"/>
    <property type="molecule type" value="Genomic_DNA"/>
</dbReference>
<dbReference type="AlphaFoldDB" id="A0A840KK82"/>
<protein>
    <submittedName>
        <fullName evidence="1">Uncharacterized protein</fullName>
    </submittedName>
</protein>
<accession>A0A840KK82</accession>
<evidence type="ECO:0000313" key="2">
    <source>
        <dbReference type="Proteomes" id="UP000592180"/>
    </source>
</evidence>
<evidence type="ECO:0000313" key="1">
    <source>
        <dbReference type="EMBL" id="MBB4807272.1"/>
    </source>
</evidence>
<organism evidence="1 2">
    <name type="scientific">Chryseobacterium defluvii</name>
    <dbReference type="NCBI Taxonomy" id="160396"/>
    <lineage>
        <taxon>Bacteria</taxon>
        <taxon>Pseudomonadati</taxon>
        <taxon>Bacteroidota</taxon>
        <taxon>Flavobacteriia</taxon>
        <taxon>Flavobacteriales</taxon>
        <taxon>Weeksellaceae</taxon>
        <taxon>Chryseobacterium group</taxon>
        <taxon>Chryseobacterium</taxon>
    </lineage>
</organism>
<keyword evidence="2" id="KW-1185">Reference proteome</keyword>